<dbReference type="EMBL" id="CM044705">
    <property type="protein sequence ID" value="KAI5660673.1"/>
    <property type="molecule type" value="Genomic_DNA"/>
</dbReference>
<gene>
    <name evidence="1" type="ORF">M9H77_19996</name>
</gene>
<name>A0ACC0AIF1_CATRO</name>
<evidence type="ECO:0000313" key="2">
    <source>
        <dbReference type="Proteomes" id="UP001060085"/>
    </source>
</evidence>
<accession>A0ACC0AIF1</accession>
<sequence length="171" mass="18288">MASFQLLFLSLALLFCFTYADLIGDVCSRTRNPTRCSSALRSDPRSRGASLRVLAQISIDIASRSVNSGVSLVTSLKNGAKDPKLKGAYSSCLENYQDSVDSLSKANLDLKKGDFLGVNLQASAADTDIDTCDDNFKDLKLPEPANLQAASQNAQDLCGIVLVISNILLGH</sequence>
<comment type="caution">
    <text evidence="1">The sequence shown here is derived from an EMBL/GenBank/DDBJ whole genome shotgun (WGS) entry which is preliminary data.</text>
</comment>
<organism evidence="1 2">
    <name type="scientific">Catharanthus roseus</name>
    <name type="common">Madagascar periwinkle</name>
    <name type="synonym">Vinca rosea</name>
    <dbReference type="NCBI Taxonomy" id="4058"/>
    <lineage>
        <taxon>Eukaryota</taxon>
        <taxon>Viridiplantae</taxon>
        <taxon>Streptophyta</taxon>
        <taxon>Embryophyta</taxon>
        <taxon>Tracheophyta</taxon>
        <taxon>Spermatophyta</taxon>
        <taxon>Magnoliopsida</taxon>
        <taxon>eudicotyledons</taxon>
        <taxon>Gunneridae</taxon>
        <taxon>Pentapetalae</taxon>
        <taxon>asterids</taxon>
        <taxon>lamiids</taxon>
        <taxon>Gentianales</taxon>
        <taxon>Apocynaceae</taxon>
        <taxon>Rauvolfioideae</taxon>
        <taxon>Vinceae</taxon>
        <taxon>Catharanthinae</taxon>
        <taxon>Catharanthus</taxon>
    </lineage>
</organism>
<protein>
    <submittedName>
        <fullName evidence="1">Uncharacterized protein</fullName>
    </submittedName>
</protein>
<reference evidence="2" key="1">
    <citation type="journal article" date="2023" name="Nat. Plants">
        <title>Single-cell RNA sequencing provides a high-resolution roadmap for understanding the multicellular compartmentation of specialized metabolism.</title>
        <authorList>
            <person name="Sun S."/>
            <person name="Shen X."/>
            <person name="Li Y."/>
            <person name="Li Y."/>
            <person name="Wang S."/>
            <person name="Li R."/>
            <person name="Zhang H."/>
            <person name="Shen G."/>
            <person name="Guo B."/>
            <person name="Wei J."/>
            <person name="Xu J."/>
            <person name="St-Pierre B."/>
            <person name="Chen S."/>
            <person name="Sun C."/>
        </authorList>
    </citation>
    <scope>NUCLEOTIDE SEQUENCE [LARGE SCALE GENOMIC DNA]</scope>
</reference>
<keyword evidence="2" id="KW-1185">Reference proteome</keyword>
<evidence type="ECO:0000313" key="1">
    <source>
        <dbReference type="EMBL" id="KAI5660673.1"/>
    </source>
</evidence>
<proteinExistence type="predicted"/>
<dbReference type="Proteomes" id="UP001060085">
    <property type="component" value="Linkage Group LG05"/>
</dbReference>